<dbReference type="Gene3D" id="3.40.50.300">
    <property type="entry name" value="P-loop containing nucleotide triphosphate hydrolases"/>
    <property type="match status" value="1"/>
</dbReference>
<dbReference type="RefSeq" id="WP_099519375.1">
    <property type="nucleotide sequence ID" value="NZ_CP016808.1"/>
</dbReference>
<proteinExistence type="predicted"/>
<dbReference type="InterPro" id="IPR059117">
    <property type="entry name" value="APS_kinase_dom"/>
</dbReference>
<evidence type="ECO:0000259" key="2">
    <source>
        <dbReference type="Pfam" id="PF01583"/>
    </source>
</evidence>
<dbReference type="PANTHER" id="PTHR42700:SF1">
    <property type="entry name" value="SULFATE ADENYLYLTRANSFERASE"/>
    <property type="match status" value="1"/>
</dbReference>
<dbReference type="SUPFAM" id="SSF52540">
    <property type="entry name" value="P-loop containing nucleoside triphosphate hydrolases"/>
    <property type="match status" value="1"/>
</dbReference>
<evidence type="ECO:0000313" key="3">
    <source>
        <dbReference type="EMBL" id="ANY68226.1"/>
    </source>
</evidence>
<dbReference type="GO" id="GO:0004781">
    <property type="term" value="F:sulfate adenylyltransferase (ATP) activity"/>
    <property type="evidence" value="ECO:0007669"/>
    <property type="project" value="TreeGrafter"/>
</dbReference>
<protein>
    <submittedName>
        <fullName evidence="3">Adenylyl-sulfate kinase</fullName>
    </submittedName>
</protein>
<dbReference type="AlphaFoldDB" id="A0A1B2DKL1"/>
<sequence length="171" mass="19062">MNEAGRVYWITGLAGSGKTTIGKQVYTRLKAQSDAVVFLDGDMLREAFGHDLGYSIADRYASAMRNARMCRMLALQGLDVVCATISMFHSCRAWNKANISHYYEIYLRVSKDTLITRNQKELYTGALNGQVQEVVGMDMDFEEPSQPDLIVVNEASASLDAIVNQILKLPE</sequence>
<dbReference type="Pfam" id="PF01583">
    <property type="entry name" value="APS_kinase"/>
    <property type="match status" value="1"/>
</dbReference>
<keyword evidence="3" id="KW-0418">Kinase</keyword>
<keyword evidence="1" id="KW-0808">Transferase</keyword>
<feature type="domain" description="APS kinase" evidence="2">
    <location>
        <begin position="5"/>
        <end position="151"/>
    </location>
</feature>
<evidence type="ECO:0000256" key="1">
    <source>
        <dbReference type="ARBA" id="ARBA00022679"/>
    </source>
</evidence>
<reference evidence="3" key="1">
    <citation type="submission" date="2016-08" db="EMBL/GenBank/DDBJ databases">
        <title>Complete Genome Seqeunce of Paenibacillus sp. BIHB 4019 from tea rhizoplane.</title>
        <authorList>
            <person name="Thakur R."/>
            <person name="Swarnkar M.K."/>
            <person name="Gulati A."/>
        </authorList>
    </citation>
    <scope>NUCLEOTIDE SEQUENCE [LARGE SCALE GENOMIC DNA]</scope>
    <source>
        <strain evidence="3">BIHB4019</strain>
    </source>
</reference>
<dbReference type="GO" id="GO:0019379">
    <property type="term" value="P:sulfate assimilation, phosphoadenylyl sulfate reduction by phosphoadenylyl-sulfate reductase (thioredoxin)"/>
    <property type="evidence" value="ECO:0007669"/>
    <property type="project" value="TreeGrafter"/>
</dbReference>
<dbReference type="GO" id="GO:0005737">
    <property type="term" value="C:cytoplasm"/>
    <property type="evidence" value="ECO:0007669"/>
    <property type="project" value="TreeGrafter"/>
</dbReference>
<dbReference type="InterPro" id="IPR050512">
    <property type="entry name" value="Sulf_AdTrans/APS_kinase"/>
</dbReference>
<gene>
    <name evidence="3" type="ORF">BBD42_18390</name>
</gene>
<accession>A0A1B2DKL1</accession>
<organism evidence="3">
    <name type="scientific">Paenibacillus sp. BIHB 4019</name>
    <dbReference type="NCBI Taxonomy" id="1870819"/>
    <lineage>
        <taxon>Bacteria</taxon>
        <taxon>Bacillati</taxon>
        <taxon>Bacillota</taxon>
        <taxon>Bacilli</taxon>
        <taxon>Bacillales</taxon>
        <taxon>Paenibacillaceae</taxon>
        <taxon>Paenibacillus</taxon>
    </lineage>
</organism>
<dbReference type="GO" id="GO:0016301">
    <property type="term" value="F:kinase activity"/>
    <property type="evidence" value="ECO:0007669"/>
    <property type="project" value="UniProtKB-KW"/>
</dbReference>
<name>A0A1B2DKL1_9BACL</name>
<dbReference type="EMBL" id="CP016808">
    <property type="protein sequence ID" value="ANY68226.1"/>
    <property type="molecule type" value="Genomic_DNA"/>
</dbReference>
<dbReference type="PANTHER" id="PTHR42700">
    <property type="entry name" value="SULFATE ADENYLYLTRANSFERASE"/>
    <property type="match status" value="1"/>
</dbReference>
<dbReference type="GO" id="GO:0010134">
    <property type="term" value="P:sulfate assimilation via adenylyl sulfate reduction"/>
    <property type="evidence" value="ECO:0007669"/>
    <property type="project" value="TreeGrafter"/>
</dbReference>
<dbReference type="InterPro" id="IPR027417">
    <property type="entry name" value="P-loop_NTPase"/>
</dbReference>
<dbReference type="NCBIfam" id="NF004041">
    <property type="entry name" value="PRK05541.1"/>
    <property type="match status" value="1"/>
</dbReference>